<evidence type="ECO:0000313" key="6">
    <source>
        <dbReference type="Proteomes" id="UP000893823"/>
    </source>
</evidence>
<evidence type="ECO:0000313" key="5">
    <source>
        <dbReference type="Proteomes" id="UP000199482"/>
    </source>
</evidence>
<reference evidence="3" key="3">
    <citation type="submission" date="2022-06" db="EMBL/GenBank/DDBJ databases">
        <title>Genomic Encyclopedia of Type Strains, Phase III (KMG-III): the genomes of soil and plant-associated and newly described type strains.</title>
        <authorList>
            <person name="Whitman W."/>
        </authorList>
    </citation>
    <scope>NUCLEOTIDE SEQUENCE</scope>
    <source>
        <strain evidence="3">CPCC 202695</strain>
    </source>
</reference>
<dbReference type="RefSeq" id="WP_092671951.1">
    <property type="nucleotide sequence ID" value="NZ_BMDN01000001.1"/>
</dbReference>
<dbReference type="Pfam" id="PF09995">
    <property type="entry name" value="MPAB_Lcp_cat"/>
    <property type="match status" value="1"/>
</dbReference>
<organism evidence="4 5">
    <name type="scientific">Agromyces flavus</name>
    <dbReference type="NCBI Taxonomy" id="589382"/>
    <lineage>
        <taxon>Bacteria</taxon>
        <taxon>Bacillati</taxon>
        <taxon>Actinomycetota</taxon>
        <taxon>Actinomycetes</taxon>
        <taxon>Micrococcales</taxon>
        <taxon>Microbacteriaceae</taxon>
        <taxon>Agromyces</taxon>
    </lineage>
</organism>
<gene>
    <name evidence="3" type="ORF">BCL57_000180</name>
    <name evidence="4" type="ORF">SAMN04489721_2111</name>
</gene>
<dbReference type="STRING" id="589382.SAMN04489721_2111"/>
<protein>
    <submittedName>
        <fullName evidence="4">Uncharacterized conserved protein, DUF2236 family</fullName>
    </submittedName>
    <submittedName>
        <fullName evidence="3">Uncharacterized protein (DUF2236 family)</fullName>
    </submittedName>
</protein>
<name>A0A1H1VY50_9MICO</name>
<evidence type="ECO:0000313" key="3">
    <source>
        <dbReference type="EMBL" id="MCP2366038.1"/>
    </source>
</evidence>
<dbReference type="Proteomes" id="UP000199482">
    <property type="component" value="Chromosome I"/>
</dbReference>
<evidence type="ECO:0000313" key="4">
    <source>
        <dbReference type="EMBL" id="SDS89665.1"/>
    </source>
</evidence>
<reference evidence="5" key="1">
    <citation type="submission" date="2016-10" db="EMBL/GenBank/DDBJ databases">
        <authorList>
            <person name="Varghese N."/>
            <person name="Submissions S."/>
        </authorList>
    </citation>
    <scope>NUCLEOTIDE SEQUENCE [LARGE SCALE GENOMIC DNA]</scope>
    <source>
        <strain evidence="5">CPCC 202695</strain>
    </source>
</reference>
<keyword evidence="6" id="KW-1185">Reference proteome</keyword>
<reference evidence="4" key="2">
    <citation type="submission" date="2016-10" db="EMBL/GenBank/DDBJ databases">
        <authorList>
            <person name="de Groot N.N."/>
        </authorList>
    </citation>
    <scope>NUCLEOTIDE SEQUENCE [LARGE SCALE GENOMIC DNA]</scope>
    <source>
        <strain evidence="4">CPCC 202695</strain>
    </source>
</reference>
<dbReference type="Proteomes" id="UP000893823">
    <property type="component" value="Unassembled WGS sequence"/>
</dbReference>
<dbReference type="PANTHER" id="PTHR36151:SF3">
    <property type="entry name" value="ER-BOUND OXYGENASE MPAB_MPAB'_RUBBER OXYGENASE CATALYTIC DOMAIN-CONTAINING PROTEIN"/>
    <property type="match status" value="1"/>
</dbReference>
<dbReference type="AlphaFoldDB" id="A0A1H1VY50"/>
<feature type="region of interest" description="Disordered" evidence="1">
    <location>
        <begin position="1"/>
        <end position="29"/>
    </location>
</feature>
<accession>A0A1H1VY50</accession>
<proteinExistence type="predicted"/>
<evidence type="ECO:0000256" key="1">
    <source>
        <dbReference type="SAM" id="MobiDB-lite"/>
    </source>
</evidence>
<dbReference type="OrthoDB" id="108890at2"/>
<dbReference type="InterPro" id="IPR018713">
    <property type="entry name" value="MPAB/Lcp_cat_dom"/>
</dbReference>
<dbReference type="EMBL" id="SODL02000001">
    <property type="protein sequence ID" value="MCP2366038.1"/>
    <property type="molecule type" value="Genomic_DNA"/>
</dbReference>
<evidence type="ECO:0000259" key="2">
    <source>
        <dbReference type="Pfam" id="PF09995"/>
    </source>
</evidence>
<feature type="domain" description="ER-bound oxygenase mpaB/mpaB'/Rubber oxygenase catalytic" evidence="2">
    <location>
        <begin position="53"/>
        <end position="267"/>
    </location>
</feature>
<dbReference type="EMBL" id="LT629755">
    <property type="protein sequence ID" value="SDS89665.1"/>
    <property type="molecule type" value="Genomic_DNA"/>
</dbReference>
<dbReference type="PANTHER" id="PTHR36151">
    <property type="entry name" value="BLR2777 PROTEIN"/>
    <property type="match status" value="1"/>
</dbReference>
<sequence>MASSTAETSRATPRPRVRVRGRTTQPDDELPAWTRALAEGDDPGFFGPGSAVWAVNGALPTLVAGIRALLLQTLHPGAMAGVHDHSRYREDPLGRLDGTIRWVATTTFGDRRQATEACAFVTRLHGRVRGTYTDAAGETRPYAANDQDLLRWVHDAFTEAFIGAHQVWGRPIPGGPDAYVREWAQAGRLMGVEDPPTTVTDLHAELDAYVRDAKVDERVVAAVRFIRRPGLPGLTGWLYPILFGGAVASLDPRYRRLLGLRRPWWPAITLTRLVLATGERVLGRVSPSERHARQRIGRLEVSAADAS</sequence>
<dbReference type="GO" id="GO:0016491">
    <property type="term" value="F:oxidoreductase activity"/>
    <property type="evidence" value="ECO:0007669"/>
    <property type="project" value="InterPro"/>
</dbReference>